<feature type="region of interest" description="Disordered" evidence="1">
    <location>
        <begin position="140"/>
        <end position="182"/>
    </location>
</feature>
<dbReference type="InterPro" id="IPR036388">
    <property type="entry name" value="WH-like_DNA-bd_sf"/>
</dbReference>
<dbReference type="Gene3D" id="1.25.40.10">
    <property type="entry name" value="Tetratricopeptide repeat domain"/>
    <property type="match status" value="1"/>
</dbReference>
<accession>A0A974AJB6</accession>
<dbReference type="SUPFAM" id="SSF46894">
    <property type="entry name" value="C-terminal effector domain of the bipartite response regulators"/>
    <property type="match status" value="1"/>
</dbReference>
<protein>
    <submittedName>
        <fullName evidence="2">Uncharacterized protein</fullName>
    </submittedName>
</protein>
<dbReference type="Gene3D" id="1.10.10.10">
    <property type="entry name" value="Winged helix-like DNA-binding domain superfamily/Winged helix DNA-binding domain"/>
    <property type="match status" value="1"/>
</dbReference>
<dbReference type="InterPro" id="IPR016032">
    <property type="entry name" value="Sig_transdc_resp-reg_C-effctor"/>
</dbReference>
<dbReference type="GO" id="GO:0006355">
    <property type="term" value="P:regulation of DNA-templated transcription"/>
    <property type="evidence" value="ECO:0007669"/>
    <property type="project" value="InterPro"/>
</dbReference>
<proteinExistence type="predicted"/>
<sequence length="577" mass="64884">MLIRTSKFKLRLLGPFSLVDPEGRRISIPSRKGTALIAMLAMSREGERARGWLQTQLWGTRGSREAQGSLRRELSDLRKRLNRQPWAPLICERDRVRLDLSVVSVDVFEPDADARARDFGQPGEFLEGLDIPGEEDFEDWLRGHRNRPPGQLGGHRPTETAKPEPPAPPAMPDPDLTWLPQRPAEGPSLAVLGFANLTGDANETYFAEGFKQELVNRLSRLRWLAVIAGDPGVSESSSVARQHAKILGTKYLLDGTLRSAADLIAIDVTLYESSRLQVIWSKRLEIARSIVGVALDECLQEVVAHLGATIDHGEQLSAHEKRPSNANVTDLLWRGRWHLNRLQHADSEAARELFAQALALDHYSSEALINVTHALAWEIWTGRQPAHRVHEMRRLAQRSIRADPGDGRGYWLAGTAETWLGHMQPALDLLLQAVELTPSLAIAHAQIGCTLNLSGKADQAERPLQLARRLSPFDVHLFFVLGELAMMSNLLKKYSDAITYADLAIVRREQYWYAHMVKIDSLVRLGEREQARSAFDELMSIRPRFSGAYIDWIPFSDRCHNREFAETVFSVSVHHTL</sequence>
<feature type="compositionally biased region" description="Pro residues" evidence="1">
    <location>
        <begin position="163"/>
        <end position="172"/>
    </location>
</feature>
<dbReference type="InterPro" id="IPR011990">
    <property type="entry name" value="TPR-like_helical_dom_sf"/>
</dbReference>
<dbReference type="PANTHER" id="PTHR35807">
    <property type="entry name" value="TRANSCRIPTIONAL REGULATOR REDD-RELATED"/>
    <property type="match status" value="1"/>
</dbReference>
<dbReference type="InterPro" id="IPR051677">
    <property type="entry name" value="AfsR-DnrI-RedD_regulator"/>
</dbReference>
<gene>
    <name evidence="2" type="ORF">HU230_34195</name>
</gene>
<evidence type="ECO:0000256" key="1">
    <source>
        <dbReference type="SAM" id="MobiDB-lite"/>
    </source>
</evidence>
<dbReference type="InterPro" id="IPR019734">
    <property type="entry name" value="TPR_rpt"/>
</dbReference>
<dbReference type="RefSeq" id="WP_176533725.1">
    <property type="nucleotide sequence ID" value="NZ_CP088022.1"/>
</dbReference>
<organism evidence="2">
    <name type="scientific">Bradyrhizobium quebecense</name>
    <dbReference type="NCBI Taxonomy" id="2748629"/>
    <lineage>
        <taxon>Bacteria</taxon>
        <taxon>Pseudomonadati</taxon>
        <taxon>Pseudomonadota</taxon>
        <taxon>Alphaproteobacteria</taxon>
        <taxon>Hyphomicrobiales</taxon>
        <taxon>Nitrobacteraceae</taxon>
        <taxon>Bradyrhizobium</taxon>
    </lineage>
</organism>
<dbReference type="SUPFAM" id="SSF48452">
    <property type="entry name" value="TPR-like"/>
    <property type="match status" value="1"/>
</dbReference>
<reference evidence="2" key="1">
    <citation type="submission" date="2020-06" db="EMBL/GenBank/DDBJ databases">
        <title>Whole Genome Sequence of Bradyrhizobium sp. Strain 66S1MB.</title>
        <authorList>
            <person name="Bromfield E."/>
            <person name="Cloutier S."/>
        </authorList>
    </citation>
    <scope>NUCLEOTIDE SEQUENCE</scope>
    <source>
        <strain evidence="2">66S1MB</strain>
    </source>
</reference>
<evidence type="ECO:0000313" key="2">
    <source>
        <dbReference type="EMBL" id="NVL10618.1"/>
    </source>
</evidence>
<dbReference type="AlphaFoldDB" id="A0A974AJB6"/>
<name>A0A974AJB6_9BRAD</name>
<comment type="caution">
    <text evidence="2">The sequence shown here is derived from an EMBL/GenBank/DDBJ whole genome shotgun (WGS) entry which is preliminary data.</text>
</comment>
<dbReference type="GO" id="GO:0003677">
    <property type="term" value="F:DNA binding"/>
    <property type="evidence" value="ECO:0007669"/>
    <property type="project" value="InterPro"/>
</dbReference>
<dbReference type="SMART" id="SM00028">
    <property type="entry name" value="TPR"/>
    <property type="match status" value="4"/>
</dbReference>
<dbReference type="EMBL" id="JABWSX010000001">
    <property type="protein sequence ID" value="NVL10618.1"/>
    <property type="molecule type" value="Genomic_DNA"/>
</dbReference>